<gene>
    <name evidence="2" type="ORF">FM068_07825</name>
</gene>
<organism evidence="2 3">
    <name type="scientific">Adlercreutzia equolifaciens</name>
    <dbReference type="NCBI Taxonomy" id="446660"/>
    <lineage>
        <taxon>Bacteria</taxon>
        <taxon>Bacillati</taxon>
        <taxon>Actinomycetota</taxon>
        <taxon>Coriobacteriia</taxon>
        <taxon>Eggerthellales</taxon>
        <taxon>Eggerthellaceae</taxon>
        <taxon>Adlercreutzia</taxon>
    </lineage>
</organism>
<protein>
    <recommendedName>
        <fullName evidence="1">Diels-Alderase N-terminal domain-containing protein</fullName>
    </recommendedName>
</protein>
<feature type="domain" description="Diels-Alderase N-terminal" evidence="1">
    <location>
        <begin position="195"/>
        <end position="356"/>
    </location>
</feature>
<dbReference type="InterPro" id="IPR023374">
    <property type="entry name" value="AttH-like_dom_sf"/>
</dbReference>
<comment type="caution">
    <text evidence="2">The sequence shown here is derived from an EMBL/GenBank/DDBJ whole genome shotgun (WGS) entry which is preliminary data.</text>
</comment>
<dbReference type="InterPro" id="IPR056402">
    <property type="entry name" value="DA_N"/>
</dbReference>
<dbReference type="Gene3D" id="2.40.370.10">
    <property type="entry name" value="AttH-like domain"/>
    <property type="match status" value="1"/>
</dbReference>
<evidence type="ECO:0000313" key="2">
    <source>
        <dbReference type="EMBL" id="MZG28496.1"/>
    </source>
</evidence>
<dbReference type="AlphaFoldDB" id="A0A6L8Q5E9"/>
<sequence>MGSYLMVSAVTSVLAGAVAASPVSAMGALSLGVAWGAQPVMPAKPKAPMPIRKPRRPSMAIGLIERMARGAAARTASSSLISSVSFVSIVSSFGIVSPMAPLYAGKSLPNFAISGTPMRRKKAHATSDAPLHNLHGIPRASLFKVKGMRQAERRRERRGTMTAPQKVLQPWDDAHFKQFGLKRNVIEPWEDGLRTQLDKAGYEWWYFDTHMDDGTQIVVVFYTKSMIAAKGPLTPFATIEITYPDGRKTEERVDATPSQCRFSTDGCDVKIGPCTVTGDLTNYHIHFQSKNVTAELDLHGTVPSWRPGVGGTLYGDDEAKQFFWLPSVPSGAVRAVVSDHGTTKTYNGSGYHDHNWGNVSIANLVHHWYWGRAQIGPYMIISAWLTAEKQFGFAETPVFMLTKNEKLITGNEDGGLRFTATDKSTDPNTGKPFSATLVYEWESPEGTLYRITFQRERDIAYLKMVDQLPKLMRLGAKLTGKDPSYIRFAGTASIDVIEDGATVEHYESPAIWELMHLGKVYPGKFSR</sequence>
<evidence type="ECO:0000259" key="1">
    <source>
        <dbReference type="Pfam" id="PF24137"/>
    </source>
</evidence>
<dbReference type="SUPFAM" id="SSF159245">
    <property type="entry name" value="AttH-like"/>
    <property type="match status" value="1"/>
</dbReference>
<proteinExistence type="predicted"/>
<accession>A0A6L8Q5E9</accession>
<dbReference type="Pfam" id="PF24137">
    <property type="entry name" value="DA_N"/>
    <property type="match status" value="1"/>
</dbReference>
<dbReference type="EMBL" id="VJNE01000015">
    <property type="protein sequence ID" value="MZG28496.1"/>
    <property type="molecule type" value="Genomic_DNA"/>
</dbReference>
<reference evidence="2 3" key="1">
    <citation type="submission" date="2019-07" db="EMBL/GenBank/DDBJ databases">
        <title>Draft genome sequence of Adlercreutzia equolifaciens IPLA 37004, a human intestinal strain that does not produces equol from daidzein.</title>
        <authorList>
            <person name="Vazquez L."/>
            <person name="Florez A.B."/>
            <person name="Mayo B."/>
        </authorList>
    </citation>
    <scope>NUCLEOTIDE SEQUENCE [LARGE SCALE GENOMIC DNA]</scope>
    <source>
        <strain evidence="2 3">IPLA 37004</strain>
    </source>
</reference>
<evidence type="ECO:0000313" key="3">
    <source>
        <dbReference type="Proteomes" id="UP000472380"/>
    </source>
</evidence>
<dbReference type="Proteomes" id="UP000472380">
    <property type="component" value="Unassembled WGS sequence"/>
</dbReference>
<name>A0A6L8Q5E9_9ACTN</name>